<evidence type="ECO:0000256" key="3">
    <source>
        <dbReference type="ARBA" id="ARBA00023157"/>
    </source>
</evidence>
<evidence type="ECO:0000256" key="1">
    <source>
        <dbReference type="ARBA" id="ARBA00022448"/>
    </source>
</evidence>
<dbReference type="SUPFAM" id="SSF52833">
    <property type="entry name" value="Thioredoxin-like"/>
    <property type="match status" value="1"/>
</dbReference>
<dbReference type="InterPro" id="IPR011990">
    <property type="entry name" value="TPR-like_helical_dom_sf"/>
</dbReference>
<dbReference type="SUPFAM" id="SSF48452">
    <property type="entry name" value="TPR-like"/>
    <property type="match status" value="1"/>
</dbReference>
<evidence type="ECO:0000256" key="2">
    <source>
        <dbReference type="ARBA" id="ARBA00022982"/>
    </source>
</evidence>
<dbReference type="PRINTS" id="PR00421">
    <property type="entry name" value="THIOREDOXIN"/>
</dbReference>
<dbReference type="PANTHER" id="PTHR45663">
    <property type="entry name" value="GEO12009P1"/>
    <property type="match status" value="1"/>
</dbReference>
<organism evidence="6">
    <name type="scientific">hydrothermal vent metagenome</name>
    <dbReference type="NCBI Taxonomy" id="652676"/>
    <lineage>
        <taxon>unclassified sequences</taxon>
        <taxon>metagenomes</taxon>
        <taxon>ecological metagenomes</taxon>
    </lineage>
</organism>
<dbReference type="FunFam" id="3.40.30.10:FF:000001">
    <property type="entry name" value="Thioredoxin"/>
    <property type="match status" value="1"/>
</dbReference>
<dbReference type="AlphaFoldDB" id="A0A3B0RAB2"/>
<accession>A0A3B0RAB2</accession>
<evidence type="ECO:0000256" key="4">
    <source>
        <dbReference type="ARBA" id="ARBA00023284"/>
    </source>
</evidence>
<name>A0A3B0RAB2_9ZZZZ</name>
<reference evidence="6" key="1">
    <citation type="submission" date="2018-06" db="EMBL/GenBank/DDBJ databases">
        <authorList>
            <person name="Zhirakovskaya E."/>
        </authorList>
    </citation>
    <scope>NUCLEOTIDE SEQUENCE</scope>
</reference>
<dbReference type="GO" id="GO:0005829">
    <property type="term" value="C:cytosol"/>
    <property type="evidence" value="ECO:0007669"/>
    <property type="project" value="TreeGrafter"/>
</dbReference>
<dbReference type="EMBL" id="UOEE01000086">
    <property type="protein sequence ID" value="VAV89232.1"/>
    <property type="molecule type" value="Genomic_DNA"/>
</dbReference>
<dbReference type="PROSITE" id="PS00194">
    <property type="entry name" value="THIOREDOXIN_1"/>
    <property type="match status" value="1"/>
</dbReference>
<dbReference type="PROSITE" id="PS51352">
    <property type="entry name" value="THIOREDOXIN_2"/>
    <property type="match status" value="1"/>
</dbReference>
<dbReference type="GO" id="GO:0045454">
    <property type="term" value="P:cell redox homeostasis"/>
    <property type="evidence" value="ECO:0007669"/>
    <property type="project" value="TreeGrafter"/>
</dbReference>
<dbReference type="Pfam" id="PF00085">
    <property type="entry name" value="Thioredoxin"/>
    <property type="match status" value="1"/>
</dbReference>
<keyword evidence="1" id="KW-0813">Transport</keyword>
<dbReference type="GO" id="GO:0006950">
    <property type="term" value="P:response to stress"/>
    <property type="evidence" value="ECO:0007669"/>
    <property type="project" value="UniProtKB-ARBA"/>
</dbReference>
<keyword evidence="2" id="KW-0249">Electron transport</keyword>
<evidence type="ECO:0000259" key="5">
    <source>
        <dbReference type="PROSITE" id="PS51352"/>
    </source>
</evidence>
<dbReference type="Pfam" id="PF14559">
    <property type="entry name" value="TPR_19"/>
    <property type="match status" value="1"/>
</dbReference>
<keyword evidence="4" id="KW-0676">Redox-active center</keyword>
<dbReference type="CDD" id="cd02947">
    <property type="entry name" value="TRX_family"/>
    <property type="match status" value="1"/>
</dbReference>
<dbReference type="Pfam" id="PF14561">
    <property type="entry name" value="TPR_20"/>
    <property type="match status" value="1"/>
</dbReference>
<dbReference type="InterPro" id="IPR005746">
    <property type="entry name" value="Thioredoxin"/>
</dbReference>
<dbReference type="Gene3D" id="1.25.40.10">
    <property type="entry name" value="Tetratricopeptide repeat domain"/>
    <property type="match status" value="2"/>
</dbReference>
<gene>
    <name evidence="6" type="ORF">MNBD_ALPHA06-412</name>
</gene>
<feature type="domain" description="Thioredoxin" evidence="5">
    <location>
        <begin position="1"/>
        <end position="121"/>
    </location>
</feature>
<dbReference type="GO" id="GO:0015035">
    <property type="term" value="F:protein-disulfide reductase activity"/>
    <property type="evidence" value="ECO:0007669"/>
    <property type="project" value="InterPro"/>
</dbReference>
<dbReference type="PANTHER" id="PTHR45663:SF11">
    <property type="entry name" value="GEO12009P1"/>
    <property type="match status" value="1"/>
</dbReference>
<proteinExistence type="predicted"/>
<dbReference type="InterPro" id="IPR017937">
    <property type="entry name" value="Thioredoxin_CS"/>
</dbReference>
<dbReference type="Gene3D" id="3.40.30.10">
    <property type="entry name" value="Glutaredoxin"/>
    <property type="match status" value="1"/>
</dbReference>
<keyword evidence="3" id="KW-1015">Disulfide bond</keyword>
<evidence type="ECO:0000313" key="6">
    <source>
        <dbReference type="EMBL" id="VAV89232.1"/>
    </source>
</evidence>
<protein>
    <submittedName>
        <fullName evidence="6">FIG000875: Thioredoxin domain-containing protein EC-YbbN</fullName>
    </submittedName>
</protein>
<sequence>MDQPQADADIPYDLIKDGSDAQFMADVMEVSKTVPVIVDFWAPWCGPCKQLGPALENVVRKAAGKVRMVKINVDENPGISGQLQVRSIPAVFAFKDGKPVDAFNGALPESQLQAFVDKLTGDMDIGKEVKQLVARAENSLELGDMGGAAQDFAAALGLEQTNPEALGGMARVYLANDDIEGAKGVLEMVTPEDQDHQAIAGVRAAIDLAQNAPSDDDMAPLRATVTANPADMDARFTLSEALSGKGDVAGAMDELFVILETELNWKEQKARKMLLKLFEVAGATSELTAKGRRRLSSLLFR</sequence>
<dbReference type="InterPro" id="IPR036249">
    <property type="entry name" value="Thioredoxin-like_sf"/>
</dbReference>
<dbReference type="NCBIfam" id="TIGR01068">
    <property type="entry name" value="thioredoxin"/>
    <property type="match status" value="1"/>
</dbReference>
<dbReference type="InterPro" id="IPR013766">
    <property type="entry name" value="Thioredoxin_domain"/>
</dbReference>